<dbReference type="Proteomes" id="UP000622604">
    <property type="component" value="Unassembled WGS sequence"/>
</dbReference>
<comment type="caution">
    <text evidence="2">The sequence shown here is derived from an EMBL/GenBank/DDBJ whole genome shotgun (WGS) entry which is preliminary data.</text>
</comment>
<dbReference type="AlphaFoldDB" id="A0A8H9IHG1"/>
<organism evidence="2 3">
    <name type="scientific">Paraglaciecola chathamensis</name>
    <dbReference type="NCBI Taxonomy" id="368405"/>
    <lineage>
        <taxon>Bacteria</taxon>
        <taxon>Pseudomonadati</taxon>
        <taxon>Pseudomonadota</taxon>
        <taxon>Gammaproteobacteria</taxon>
        <taxon>Alteromonadales</taxon>
        <taxon>Alteromonadaceae</taxon>
        <taxon>Paraglaciecola</taxon>
    </lineage>
</organism>
<gene>
    <name evidence="2" type="ORF">GCM10011274_45940</name>
</gene>
<proteinExistence type="predicted"/>
<reference evidence="2" key="2">
    <citation type="submission" date="2020-09" db="EMBL/GenBank/DDBJ databases">
        <authorList>
            <person name="Sun Q."/>
            <person name="Kim S."/>
        </authorList>
    </citation>
    <scope>NUCLEOTIDE SEQUENCE</scope>
    <source>
        <strain evidence="2">KCTC 32337</strain>
    </source>
</reference>
<accession>A0A8H9IHG1</accession>
<name>A0A8H9IHG1_9ALTE</name>
<evidence type="ECO:0000313" key="3">
    <source>
        <dbReference type="Proteomes" id="UP000622604"/>
    </source>
</evidence>
<evidence type="ECO:0000313" key="2">
    <source>
        <dbReference type="EMBL" id="GGZ83132.1"/>
    </source>
</evidence>
<keyword evidence="1" id="KW-0175">Coiled coil</keyword>
<dbReference type="EMBL" id="BMZC01000023">
    <property type="protein sequence ID" value="GGZ83132.1"/>
    <property type="molecule type" value="Genomic_DNA"/>
</dbReference>
<protein>
    <submittedName>
        <fullName evidence="2">Uncharacterized protein</fullName>
    </submittedName>
</protein>
<reference evidence="2" key="1">
    <citation type="journal article" date="2014" name="Int. J. Syst. Evol. Microbiol.">
        <title>Complete genome sequence of Corynebacterium casei LMG S-19264T (=DSM 44701T), isolated from a smear-ripened cheese.</title>
        <authorList>
            <consortium name="US DOE Joint Genome Institute (JGI-PGF)"/>
            <person name="Walter F."/>
            <person name="Albersmeier A."/>
            <person name="Kalinowski J."/>
            <person name="Ruckert C."/>
        </authorList>
    </citation>
    <scope>NUCLEOTIDE SEQUENCE</scope>
    <source>
        <strain evidence="2">KCTC 32337</strain>
    </source>
</reference>
<feature type="coiled-coil region" evidence="1">
    <location>
        <begin position="60"/>
        <end position="87"/>
    </location>
</feature>
<evidence type="ECO:0000256" key="1">
    <source>
        <dbReference type="SAM" id="Coils"/>
    </source>
</evidence>
<sequence>MKAFFHKPEFYIVIIGLVLSIFQVTLAFKQANQAEESDRNIQAGITKINDAQTNALTALEEKQTDALNQLEANLTQALGNIRSQQDKATKEMRGIAYQVEGMLPVRWDFVLEDVNSEGKRLATGFSVSGKTARFNDNEACVVEDLNTITNYNHCQNQVNAFCITQYKEKFNPDDDDDFKVPPLNVAGIFITTGSSNTFGIVCFNRPPS</sequence>